<gene>
    <name evidence="2" type="ORF">LSAT_V11C500255430</name>
</gene>
<comment type="caution">
    <text evidence="2">The sequence shown here is derived from an EMBL/GenBank/DDBJ whole genome shotgun (WGS) entry which is preliminary data.</text>
</comment>
<organism evidence="2 3">
    <name type="scientific">Lactuca sativa</name>
    <name type="common">Garden lettuce</name>
    <dbReference type="NCBI Taxonomy" id="4236"/>
    <lineage>
        <taxon>Eukaryota</taxon>
        <taxon>Viridiplantae</taxon>
        <taxon>Streptophyta</taxon>
        <taxon>Embryophyta</taxon>
        <taxon>Tracheophyta</taxon>
        <taxon>Spermatophyta</taxon>
        <taxon>Magnoliopsida</taxon>
        <taxon>eudicotyledons</taxon>
        <taxon>Gunneridae</taxon>
        <taxon>Pentapetalae</taxon>
        <taxon>asterids</taxon>
        <taxon>campanulids</taxon>
        <taxon>Asterales</taxon>
        <taxon>Asteraceae</taxon>
        <taxon>Cichorioideae</taxon>
        <taxon>Cichorieae</taxon>
        <taxon>Lactucinae</taxon>
        <taxon>Lactuca</taxon>
    </lineage>
</organism>
<sequence length="83" mass="9601">MLAYWEFHFFIACYTWSIVGGLLHAPLTLRIIEKFNISTRCNSYFMFDVVHDACQLRHEEHNETSTHVVLGEDIKAIITAGEV</sequence>
<keyword evidence="1" id="KW-1133">Transmembrane helix</keyword>
<name>A0A9R1XB80_LACSA</name>
<evidence type="ECO:0000313" key="2">
    <source>
        <dbReference type="EMBL" id="KAJ0206241.1"/>
    </source>
</evidence>
<protein>
    <submittedName>
        <fullName evidence="2">Uncharacterized protein</fullName>
    </submittedName>
</protein>
<accession>A0A9R1XB80</accession>
<reference evidence="2 3" key="1">
    <citation type="journal article" date="2017" name="Nat. Commun.">
        <title>Genome assembly with in vitro proximity ligation data and whole-genome triplication in lettuce.</title>
        <authorList>
            <person name="Reyes-Chin-Wo S."/>
            <person name="Wang Z."/>
            <person name="Yang X."/>
            <person name="Kozik A."/>
            <person name="Arikit S."/>
            <person name="Song C."/>
            <person name="Xia L."/>
            <person name="Froenicke L."/>
            <person name="Lavelle D.O."/>
            <person name="Truco M.J."/>
            <person name="Xia R."/>
            <person name="Zhu S."/>
            <person name="Xu C."/>
            <person name="Xu H."/>
            <person name="Xu X."/>
            <person name="Cox K."/>
            <person name="Korf I."/>
            <person name="Meyers B.C."/>
            <person name="Michelmore R.W."/>
        </authorList>
    </citation>
    <scope>NUCLEOTIDE SEQUENCE [LARGE SCALE GENOMIC DNA]</scope>
    <source>
        <strain evidence="3">cv. Salinas</strain>
        <tissue evidence="2">Seedlings</tissue>
    </source>
</reference>
<dbReference type="AlphaFoldDB" id="A0A9R1XB80"/>
<evidence type="ECO:0000313" key="3">
    <source>
        <dbReference type="Proteomes" id="UP000235145"/>
    </source>
</evidence>
<proteinExistence type="predicted"/>
<keyword evidence="1" id="KW-0812">Transmembrane</keyword>
<feature type="transmembrane region" description="Helical" evidence="1">
    <location>
        <begin position="6"/>
        <end position="25"/>
    </location>
</feature>
<dbReference type="Proteomes" id="UP000235145">
    <property type="component" value="Unassembled WGS sequence"/>
</dbReference>
<keyword evidence="1" id="KW-0472">Membrane</keyword>
<evidence type="ECO:0000256" key="1">
    <source>
        <dbReference type="SAM" id="Phobius"/>
    </source>
</evidence>
<keyword evidence="3" id="KW-1185">Reference proteome</keyword>
<dbReference type="EMBL" id="NBSK02000005">
    <property type="protein sequence ID" value="KAJ0206241.1"/>
    <property type="molecule type" value="Genomic_DNA"/>
</dbReference>